<dbReference type="PANTHER" id="PTHR11260">
    <property type="entry name" value="GLUTATHIONE S-TRANSFERASE, GST, SUPERFAMILY, GST DOMAIN CONTAINING"/>
    <property type="match status" value="1"/>
</dbReference>
<dbReference type="InterPro" id="IPR040079">
    <property type="entry name" value="Glutathione_S-Trfase"/>
</dbReference>
<dbReference type="InterPro" id="IPR004045">
    <property type="entry name" value="Glutathione_S-Trfase_N"/>
</dbReference>
<dbReference type="PANTHER" id="PTHR11260:SF615">
    <property type="entry name" value="GLUTATHIONE S-TRANSFERASE U17"/>
    <property type="match status" value="1"/>
</dbReference>
<sequence length="227" mass="25507">MAEVKVIGAWASPFVMRPRVALNLKKVEYEFLEEEFGKKSELLLKSNPVYKKIPVLIHNDRPVCESMIIVQYVDDVWSDAAILPADAYDRALHRFWAVYIDDKWLPSLFGLAKAQTEEAKAEAVEQLFAGLKLLEEAFEKLSKGKGFFGGDSIGYLDIALGSLVGWVRAMEKLNGFNLLDEAKTPLLAGWAERFCAHEAVKGVMPETEKLVEFAKVLQAKWRSTPAN</sequence>
<dbReference type="PROSITE" id="PS50405">
    <property type="entry name" value="GST_CTER"/>
    <property type="match status" value="1"/>
</dbReference>
<dbReference type="InterPro" id="IPR010987">
    <property type="entry name" value="Glutathione-S-Trfase_C-like"/>
</dbReference>
<keyword evidence="8" id="KW-1185">Reference proteome</keyword>
<dbReference type="InterPro" id="IPR045074">
    <property type="entry name" value="GST_C_Tau"/>
</dbReference>
<evidence type="ECO:0000256" key="1">
    <source>
        <dbReference type="ARBA" id="ARBA00022679"/>
    </source>
</evidence>
<reference evidence="7 8" key="1">
    <citation type="submission" date="2023-10" db="EMBL/GenBank/DDBJ databases">
        <title>Chromosome-scale genome assembly provides insights into flower coloration mechanisms of Canna indica.</title>
        <authorList>
            <person name="Li C."/>
        </authorList>
    </citation>
    <scope>NUCLEOTIDE SEQUENCE [LARGE SCALE GENOMIC DNA]</scope>
    <source>
        <tissue evidence="7">Flower</tissue>
    </source>
</reference>
<evidence type="ECO:0000256" key="4">
    <source>
        <dbReference type="RuleBase" id="RU369102"/>
    </source>
</evidence>
<evidence type="ECO:0000313" key="7">
    <source>
        <dbReference type="EMBL" id="WOL18360.1"/>
    </source>
</evidence>
<dbReference type="EMBL" id="CP136897">
    <property type="protein sequence ID" value="WOL18360.1"/>
    <property type="molecule type" value="Genomic_DNA"/>
</dbReference>
<dbReference type="Gene3D" id="3.40.30.10">
    <property type="entry name" value="Glutaredoxin"/>
    <property type="match status" value="1"/>
</dbReference>
<dbReference type="Pfam" id="PF02798">
    <property type="entry name" value="GST_N"/>
    <property type="match status" value="1"/>
</dbReference>
<dbReference type="Pfam" id="PF13410">
    <property type="entry name" value="GST_C_2"/>
    <property type="match status" value="1"/>
</dbReference>
<evidence type="ECO:0000256" key="3">
    <source>
        <dbReference type="ARBA" id="ARBA00047960"/>
    </source>
</evidence>
<dbReference type="Proteomes" id="UP001327560">
    <property type="component" value="Chromosome 8"/>
</dbReference>
<evidence type="ECO:0000313" key="8">
    <source>
        <dbReference type="Proteomes" id="UP001327560"/>
    </source>
</evidence>
<evidence type="ECO:0000259" key="5">
    <source>
        <dbReference type="PROSITE" id="PS50404"/>
    </source>
</evidence>
<keyword evidence="4" id="KW-0963">Cytoplasm</keyword>
<dbReference type="SUPFAM" id="SSF47616">
    <property type="entry name" value="GST C-terminal domain-like"/>
    <property type="match status" value="1"/>
</dbReference>
<dbReference type="SFLD" id="SFLDG01152">
    <property type="entry name" value="Main.3:_Omega-_and_Tau-like"/>
    <property type="match status" value="1"/>
</dbReference>
<comment type="subcellular location">
    <subcellularLocation>
        <location evidence="4">Cytoplasm</location>
        <location evidence="4">Cytosol</location>
    </subcellularLocation>
</comment>
<dbReference type="CDD" id="cd03185">
    <property type="entry name" value="GST_C_Tau"/>
    <property type="match status" value="1"/>
</dbReference>
<feature type="domain" description="GST C-terminal" evidence="6">
    <location>
        <begin position="86"/>
        <end position="213"/>
    </location>
</feature>
<keyword evidence="1 4" id="KW-0808">Transferase</keyword>
<dbReference type="SFLD" id="SFLDS00019">
    <property type="entry name" value="Glutathione_Transferase_(cytos"/>
    <property type="match status" value="1"/>
</dbReference>
<gene>
    <name evidence="7" type="ORF">Cni_G27154</name>
</gene>
<dbReference type="GO" id="GO:0005829">
    <property type="term" value="C:cytosol"/>
    <property type="evidence" value="ECO:0007669"/>
    <property type="project" value="UniProtKB-SubCell"/>
</dbReference>
<comment type="similarity">
    <text evidence="2">Belongs to the GST superfamily. Tau family.</text>
</comment>
<comment type="catalytic activity">
    <reaction evidence="3 4">
        <text>RX + glutathione = an S-substituted glutathione + a halide anion + H(+)</text>
        <dbReference type="Rhea" id="RHEA:16437"/>
        <dbReference type="ChEBI" id="CHEBI:15378"/>
        <dbReference type="ChEBI" id="CHEBI:16042"/>
        <dbReference type="ChEBI" id="CHEBI:17792"/>
        <dbReference type="ChEBI" id="CHEBI:57925"/>
        <dbReference type="ChEBI" id="CHEBI:90779"/>
        <dbReference type="EC" id="2.5.1.18"/>
    </reaction>
</comment>
<dbReference type="GO" id="GO:0006749">
    <property type="term" value="P:glutathione metabolic process"/>
    <property type="evidence" value="ECO:0007669"/>
    <property type="project" value="InterPro"/>
</dbReference>
<dbReference type="FunFam" id="3.40.30.10:FF:000044">
    <property type="entry name" value="Glutathione S-transferase GSTU6"/>
    <property type="match status" value="1"/>
</dbReference>
<dbReference type="SFLD" id="SFLDG00358">
    <property type="entry name" value="Main_(cytGST)"/>
    <property type="match status" value="1"/>
</dbReference>
<dbReference type="EC" id="2.5.1.18" evidence="4"/>
<accession>A0AAQ3QRW1</accession>
<dbReference type="FunFam" id="1.20.1050.10:FF:000016">
    <property type="entry name" value="Glutathione S-transferase U9"/>
    <property type="match status" value="1"/>
</dbReference>
<dbReference type="PROSITE" id="PS50404">
    <property type="entry name" value="GST_NTER"/>
    <property type="match status" value="1"/>
</dbReference>
<evidence type="ECO:0000259" key="6">
    <source>
        <dbReference type="PROSITE" id="PS50405"/>
    </source>
</evidence>
<dbReference type="GO" id="GO:0004364">
    <property type="term" value="F:glutathione transferase activity"/>
    <property type="evidence" value="ECO:0007669"/>
    <property type="project" value="UniProtKB-UniRule"/>
</dbReference>
<dbReference type="InterPro" id="IPR036249">
    <property type="entry name" value="Thioredoxin-like_sf"/>
</dbReference>
<organism evidence="7 8">
    <name type="scientific">Canna indica</name>
    <name type="common">Indian-shot</name>
    <dbReference type="NCBI Taxonomy" id="4628"/>
    <lineage>
        <taxon>Eukaryota</taxon>
        <taxon>Viridiplantae</taxon>
        <taxon>Streptophyta</taxon>
        <taxon>Embryophyta</taxon>
        <taxon>Tracheophyta</taxon>
        <taxon>Spermatophyta</taxon>
        <taxon>Magnoliopsida</taxon>
        <taxon>Liliopsida</taxon>
        <taxon>Zingiberales</taxon>
        <taxon>Cannaceae</taxon>
        <taxon>Canna</taxon>
    </lineage>
</organism>
<dbReference type="InterPro" id="IPR045073">
    <property type="entry name" value="Omega/Tau-like"/>
</dbReference>
<dbReference type="InterPro" id="IPR036282">
    <property type="entry name" value="Glutathione-S-Trfase_C_sf"/>
</dbReference>
<evidence type="ECO:0000256" key="2">
    <source>
        <dbReference type="ARBA" id="ARBA00025743"/>
    </source>
</evidence>
<dbReference type="AlphaFoldDB" id="A0AAQ3QRW1"/>
<name>A0AAQ3QRW1_9LILI</name>
<dbReference type="Gene3D" id="1.20.1050.10">
    <property type="match status" value="1"/>
</dbReference>
<feature type="domain" description="GST N-terminal" evidence="5">
    <location>
        <begin position="2"/>
        <end position="81"/>
    </location>
</feature>
<dbReference type="SUPFAM" id="SSF52833">
    <property type="entry name" value="Thioredoxin-like"/>
    <property type="match status" value="1"/>
</dbReference>
<dbReference type="GO" id="GO:0009407">
    <property type="term" value="P:toxin catabolic process"/>
    <property type="evidence" value="ECO:0007669"/>
    <property type="project" value="UniProtKB-ARBA"/>
</dbReference>
<proteinExistence type="inferred from homology"/>
<dbReference type="CDD" id="cd03058">
    <property type="entry name" value="GST_N_Tau"/>
    <property type="match status" value="1"/>
</dbReference>
<comment type="function">
    <text evidence="4">Is involved in the conjugation of reduced glutathione to a wide number of exogenous and endogenous hydrophobic electrophiles.</text>
</comment>
<protein>
    <recommendedName>
        <fullName evidence="4">Glutathione S-transferase</fullName>
        <ecNumber evidence="4">2.5.1.18</ecNumber>
    </recommendedName>
</protein>